<evidence type="ECO:0000256" key="1">
    <source>
        <dbReference type="SAM" id="MobiDB-lite"/>
    </source>
</evidence>
<sequence>MFQPHIANWASPDRAIQQAEGKAFPALTSPLPRLGVVLSARPTAAHPWLWHRGCRFPPSPGPTLSVLHLGAAAPLRLQRLPLVQRRAKGRASPRDLRPCAKPRRAPLPSPPAIPPGSASPRGSRPAPESG</sequence>
<accession>A0AAV7LZN0</accession>
<name>A0AAV7LZN0_PLEWA</name>
<reference evidence="2" key="1">
    <citation type="journal article" date="2022" name="bioRxiv">
        <title>Sequencing and chromosome-scale assembly of the giantPleurodeles waltlgenome.</title>
        <authorList>
            <person name="Brown T."/>
            <person name="Elewa A."/>
            <person name="Iarovenko S."/>
            <person name="Subramanian E."/>
            <person name="Araus A.J."/>
            <person name="Petzold A."/>
            <person name="Susuki M."/>
            <person name="Suzuki K.-i.T."/>
            <person name="Hayashi T."/>
            <person name="Toyoda A."/>
            <person name="Oliveira C."/>
            <person name="Osipova E."/>
            <person name="Leigh N.D."/>
            <person name="Simon A."/>
            <person name="Yun M.H."/>
        </authorList>
    </citation>
    <scope>NUCLEOTIDE SEQUENCE</scope>
    <source>
        <strain evidence="2">20211129_DDA</strain>
        <tissue evidence="2">Liver</tissue>
    </source>
</reference>
<dbReference type="AlphaFoldDB" id="A0AAV7LZN0"/>
<protein>
    <submittedName>
        <fullName evidence="2">Uncharacterized protein</fullName>
    </submittedName>
</protein>
<feature type="compositionally biased region" description="Low complexity" evidence="1">
    <location>
        <begin position="115"/>
        <end position="130"/>
    </location>
</feature>
<dbReference type="Proteomes" id="UP001066276">
    <property type="component" value="Chromosome 10"/>
</dbReference>
<evidence type="ECO:0000313" key="2">
    <source>
        <dbReference type="EMBL" id="KAJ1096867.1"/>
    </source>
</evidence>
<gene>
    <name evidence="2" type="ORF">NDU88_001998</name>
</gene>
<dbReference type="EMBL" id="JANPWB010000014">
    <property type="protein sequence ID" value="KAJ1096867.1"/>
    <property type="molecule type" value="Genomic_DNA"/>
</dbReference>
<keyword evidence="3" id="KW-1185">Reference proteome</keyword>
<comment type="caution">
    <text evidence="2">The sequence shown here is derived from an EMBL/GenBank/DDBJ whole genome shotgun (WGS) entry which is preliminary data.</text>
</comment>
<feature type="compositionally biased region" description="Pro residues" evidence="1">
    <location>
        <begin position="105"/>
        <end position="114"/>
    </location>
</feature>
<proteinExistence type="predicted"/>
<organism evidence="2 3">
    <name type="scientific">Pleurodeles waltl</name>
    <name type="common">Iberian ribbed newt</name>
    <dbReference type="NCBI Taxonomy" id="8319"/>
    <lineage>
        <taxon>Eukaryota</taxon>
        <taxon>Metazoa</taxon>
        <taxon>Chordata</taxon>
        <taxon>Craniata</taxon>
        <taxon>Vertebrata</taxon>
        <taxon>Euteleostomi</taxon>
        <taxon>Amphibia</taxon>
        <taxon>Batrachia</taxon>
        <taxon>Caudata</taxon>
        <taxon>Salamandroidea</taxon>
        <taxon>Salamandridae</taxon>
        <taxon>Pleurodelinae</taxon>
        <taxon>Pleurodeles</taxon>
    </lineage>
</organism>
<evidence type="ECO:0000313" key="3">
    <source>
        <dbReference type="Proteomes" id="UP001066276"/>
    </source>
</evidence>
<feature type="region of interest" description="Disordered" evidence="1">
    <location>
        <begin position="83"/>
        <end position="130"/>
    </location>
</feature>